<dbReference type="InterPro" id="IPR006311">
    <property type="entry name" value="TAT_signal"/>
</dbReference>
<name>A0AAF0PHJ8_9EURY</name>
<dbReference type="PROSITE" id="PS51318">
    <property type="entry name" value="TAT"/>
    <property type="match status" value="1"/>
</dbReference>
<feature type="compositionally biased region" description="Acidic residues" evidence="1">
    <location>
        <begin position="52"/>
        <end position="65"/>
    </location>
</feature>
<gene>
    <name evidence="2" type="ORF">NP511_06770</name>
</gene>
<dbReference type="EMBL" id="CP101873">
    <property type="protein sequence ID" value="WMT09335.1"/>
    <property type="molecule type" value="Genomic_DNA"/>
</dbReference>
<keyword evidence="3" id="KW-1185">Reference proteome</keyword>
<dbReference type="PROSITE" id="PS51257">
    <property type="entry name" value="PROKAR_LIPOPROTEIN"/>
    <property type="match status" value="1"/>
</dbReference>
<reference evidence="2 3" key="1">
    <citation type="submission" date="2022-07" db="EMBL/GenBank/DDBJ databases">
        <title>Two temperate virus in Haloterrigena jeotgali A29.</title>
        <authorList>
            <person name="Deng X."/>
        </authorList>
    </citation>
    <scope>NUCLEOTIDE SEQUENCE [LARGE SCALE GENOMIC DNA]</scope>
    <source>
        <strain evidence="2 3">A29</strain>
    </source>
</reference>
<dbReference type="AlphaFoldDB" id="A0AAF0PHJ8"/>
<proteinExistence type="predicted"/>
<evidence type="ECO:0000313" key="2">
    <source>
        <dbReference type="EMBL" id="WMT09335.1"/>
    </source>
</evidence>
<accession>A0AAF0PHJ8</accession>
<feature type="region of interest" description="Disordered" evidence="1">
    <location>
        <begin position="23"/>
        <end position="94"/>
    </location>
</feature>
<dbReference type="GeneID" id="39861317"/>
<protein>
    <submittedName>
        <fullName evidence="2">Uncharacterized protein</fullName>
    </submittedName>
</protein>
<sequence length="94" mass="9573">MTTDRSTTRRRVLGLTGVAASSAFLAGCGGPGGDNESDGETEAEEGTGNGQDIEEDEEPSTDDGPNETAGNETENATNETGGDNESENTTTEGE</sequence>
<feature type="compositionally biased region" description="Polar residues" evidence="1">
    <location>
        <begin position="68"/>
        <end position="94"/>
    </location>
</feature>
<dbReference type="Proteomes" id="UP001224926">
    <property type="component" value="Chromosome"/>
</dbReference>
<evidence type="ECO:0000313" key="3">
    <source>
        <dbReference type="Proteomes" id="UP001224926"/>
    </source>
</evidence>
<organism evidence="2 3">
    <name type="scientific">Natrinema thermotolerans</name>
    <dbReference type="NCBI Taxonomy" id="121872"/>
    <lineage>
        <taxon>Archaea</taxon>
        <taxon>Methanobacteriati</taxon>
        <taxon>Methanobacteriota</taxon>
        <taxon>Stenosarchaea group</taxon>
        <taxon>Halobacteria</taxon>
        <taxon>Halobacteriales</taxon>
        <taxon>Natrialbaceae</taxon>
        <taxon>Natrinema</taxon>
    </lineage>
</organism>
<evidence type="ECO:0000256" key="1">
    <source>
        <dbReference type="SAM" id="MobiDB-lite"/>
    </source>
</evidence>
<feature type="compositionally biased region" description="Acidic residues" evidence="1">
    <location>
        <begin position="35"/>
        <end position="45"/>
    </location>
</feature>
<dbReference type="GeneID" id="84213628"/>
<dbReference type="RefSeq" id="WP_049964920.1">
    <property type="nucleotide sequence ID" value="NZ_CP101873.1"/>
</dbReference>